<dbReference type="RefSeq" id="WP_185049624.1">
    <property type="nucleotide sequence ID" value="NZ_BAABIX010000003.1"/>
</dbReference>
<comment type="caution">
    <text evidence="2">The sequence shown here is derived from an EMBL/GenBank/DDBJ whole genome shotgun (WGS) entry which is preliminary data.</text>
</comment>
<evidence type="ECO:0000313" key="2">
    <source>
        <dbReference type="EMBL" id="MBB5132659.1"/>
    </source>
</evidence>
<gene>
    <name evidence="2" type="ORF">HNP84_002375</name>
</gene>
<keyword evidence="1" id="KW-1133">Transmembrane helix</keyword>
<dbReference type="EMBL" id="JACHGN010000004">
    <property type="protein sequence ID" value="MBB5132659.1"/>
    <property type="molecule type" value="Genomic_DNA"/>
</dbReference>
<name>A0A840P105_9ACTN</name>
<keyword evidence="1" id="KW-0812">Transmembrane</keyword>
<keyword evidence="1" id="KW-0472">Membrane</keyword>
<evidence type="ECO:0000313" key="3">
    <source>
        <dbReference type="Proteomes" id="UP000578449"/>
    </source>
</evidence>
<sequence>MTGLDKRILIWSLSLGALLLVVGIVLRPVNLQIATGVIIAGVMGLIFAGVIWLNEGPWFRNKR</sequence>
<dbReference type="Proteomes" id="UP000578449">
    <property type="component" value="Unassembled WGS sequence"/>
</dbReference>
<accession>A0A840P105</accession>
<dbReference type="AlphaFoldDB" id="A0A840P105"/>
<proteinExistence type="predicted"/>
<reference evidence="2 3" key="1">
    <citation type="submission" date="2020-08" db="EMBL/GenBank/DDBJ databases">
        <title>Genomic Encyclopedia of Type Strains, Phase IV (KMG-IV): sequencing the most valuable type-strain genomes for metagenomic binning, comparative biology and taxonomic classification.</title>
        <authorList>
            <person name="Goeker M."/>
        </authorList>
    </citation>
    <scope>NUCLEOTIDE SEQUENCE [LARGE SCALE GENOMIC DNA]</scope>
    <source>
        <strain evidence="2 3">DSM 45615</strain>
    </source>
</reference>
<keyword evidence="3" id="KW-1185">Reference proteome</keyword>
<protein>
    <submittedName>
        <fullName evidence="2">ABC-type Mn2+/Zn2+ transport system permease subunit</fullName>
    </submittedName>
</protein>
<organism evidence="2 3">
    <name type="scientific">Thermocatellispora tengchongensis</name>
    <dbReference type="NCBI Taxonomy" id="1073253"/>
    <lineage>
        <taxon>Bacteria</taxon>
        <taxon>Bacillati</taxon>
        <taxon>Actinomycetota</taxon>
        <taxon>Actinomycetes</taxon>
        <taxon>Streptosporangiales</taxon>
        <taxon>Streptosporangiaceae</taxon>
        <taxon>Thermocatellispora</taxon>
    </lineage>
</organism>
<feature type="transmembrane region" description="Helical" evidence="1">
    <location>
        <begin position="33"/>
        <end position="53"/>
    </location>
</feature>
<evidence type="ECO:0000256" key="1">
    <source>
        <dbReference type="SAM" id="Phobius"/>
    </source>
</evidence>